<dbReference type="GO" id="GO:0032259">
    <property type="term" value="P:methylation"/>
    <property type="evidence" value="ECO:0007669"/>
    <property type="project" value="UniProtKB-KW"/>
</dbReference>
<keyword evidence="2" id="KW-0808">Transferase</keyword>
<evidence type="ECO:0000313" key="3">
    <source>
        <dbReference type="Proteomes" id="UP000004508"/>
    </source>
</evidence>
<dbReference type="Gene3D" id="3.40.50.150">
    <property type="entry name" value="Vaccinia Virus protein VP39"/>
    <property type="match status" value="1"/>
</dbReference>
<feature type="domain" description="Methyltransferase" evidence="1">
    <location>
        <begin position="80"/>
        <end position="174"/>
    </location>
</feature>
<keyword evidence="2" id="KW-0489">Methyltransferase</keyword>
<protein>
    <submittedName>
        <fullName evidence="2">Methyltransferase type 11</fullName>
    </submittedName>
</protein>
<evidence type="ECO:0000313" key="2">
    <source>
        <dbReference type="EMBL" id="EFH80243.1"/>
    </source>
</evidence>
<dbReference type="PANTHER" id="PTHR43591">
    <property type="entry name" value="METHYLTRANSFERASE"/>
    <property type="match status" value="1"/>
</dbReference>
<reference evidence="2 3" key="1">
    <citation type="journal article" date="2011" name="Stand. Genomic Sci.">
        <title>Non-contiguous finished genome sequence and contextual data of the filamentous soil bacterium Ktedonobacter racemifer type strain (SOSP1-21).</title>
        <authorList>
            <person name="Chang Y.J."/>
            <person name="Land M."/>
            <person name="Hauser L."/>
            <person name="Chertkov O."/>
            <person name="Del Rio T.G."/>
            <person name="Nolan M."/>
            <person name="Copeland A."/>
            <person name="Tice H."/>
            <person name="Cheng J.F."/>
            <person name="Lucas S."/>
            <person name="Han C."/>
            <person name="Goodwin L."/>
            <person name="Pitluck S."/>
            <person name="Ivanova N."/>
            <person name="Ovchinikova G."/>
            <person name="Pati A."/>
            <person name="Chen A."/>
            <person name="Palaniappan K."/>
            <person name="Mavromatis K."/>
            <person name="Liolios K."/>
            <person name="Brettin T."/>
            <person name="Fiebig A."/>
            <person name="Rohde M."/>
            <person name="Abt B."/>
            <person name="Goker M."/>
            <person name="Detter J.C."/>
            <person name="Woyke T."/>
            <person name="Bristow J."/>
            <person name="Eisen J.A."/>
            <person name="Markowitz V."/>
            <person name="Hugenholtz P."/>
            <person name="Kyrpides N.C."/>
            <person name="Klenk H.P."/>
            <person name="Lapidus A."/>
        </authorList>
    </citation>
    <scope>NUCLEOTIDE SEQUENCE [LARGE SCALE GENOMIC DNA]</scope>
    <source>
        <strain evidence="3">DSM 44963</strain>
    </source>
</reference>
<evidence type="ECO:0000259" key="1">
    <source>
        <dbReference type="Pfam" id="PF13649"/>
    </source>
</evidence>
<organism evidence="2 3">
    <name type="scientific">Ktedonobacter racemifer DSM 44963</name>
    <dbReference type="NCBI Taxonomy" id="485913"/>
    <lineage>
        <taxon>Bacteria</taxon>
        <taxon>Bacillati</taxon>
        <taxon>Chloroflexota</taxon>
        <taxon>Ktedonobacteria</taxon>
        <taxon>Ktedonobacterales</taxon>
        <taxon>Ktedonobacteraceae</taxon>
        <taxon>Ktedonobacter</taxon>
    </lineage>
</organism>
<dbReference type="AlphaFoldDB" id="D6U5I2"/>
<dbReference type="Proteomes" id="UP000004508">
    <property type="component" value="Unassembled WGS sequence"/>
</dbReference>
<keyword evidence="3" id="KW-1185">Reference proteome</keyword>
<dbReference type="InterPro" id="IPR029063">
    <property type="entry name" value="SAM-dependent_MTases_sf"/>
</dbReference>
<gene>
    <name evidence="2" type="ORF">Krac_0823</name>
</gene>
<dbReference type="RefSeq" id="WP_007922697.1">
    <property type="nucleotide sequence ID" value="NZ_ADVG01000005.1"/>
</dbReference>
<dbReference type="GO" id="GO:0008168">
    <property type="term" value="F:methyltransferase activity"/>
    <property type="evidence" value="ECO:0007669"/>
    <property type="project" value="UniProtKB-KW"/>
</dbReference>
<dbReference type="InParanoid" id="D6U5I2"/>
<dbReference type="SUPFAM" id="SSF53335">
    <property type="entry name" value="S-adenosyl-L-methionine-dependent methyltransferases"/>
    <property type="match status" value="1"/>
</dbReference>
<comment type="caution">
    <text evidence="2">The sequence shown here is derived from an EMBL/GenBank/DDBJ whole genome shotgun (WGS) entry which is preliminary data.</text>
</comment>
<sequence>MPLFPLLRRRHRGIIPTFEPPSSSATPTATVIGERRFRVDVPYLFPKDMPEYDRLTFQHYFLKTLLGGNYVAPIDSPRRILDVGCGTGIWGREMAQPFPGTQVVGFDIEPHTLVSHVIEMPSNCLFVQGNVLQGLPFSDHDFDFTHQRLMVAALPARAWPYVVSELVRVTRPGGWIELVEAADTFEHMGPMTRKFMEWWHNLESKTGFDASLMTRLPTLLTKAGLSQVKESILQVPLGAWGGRGGELLAKDLHAIFTNLKPVYCTQLKLSEKEFDHTLQKLPQEWDTHHTYFHFYITYGQK</sequence>
<dbReference type="Pfam" id="PF13649">
    <property type="entry name" value="Methyltransf_25"/>
    <property type="match status" value="1"/>
</dbReference>
<dbReference type="OrthoDB" id="159797at2"/>
<dbReference type="CDD" id="cd02440">
    <property type="entry name" value="AdoMet_MTases"/>
    <property type="match status" value="1"/>
</dbReference>
<dbReference type="InterPro" id="IPR041698">
    <property type="entry name" value="Methyltransf_25"/>
</dbReference>
<proteinExistence type="predicted"/>
<dbReference type="PANTHER" id="PTHR43591:SF24">
    <property type="entry name" value="2-METHOXY-6-POLYPRENYL-1,4-BENZOQUINOL METHYLASE, MITOCHONDRIAL"/>
    <property type="match status" value="1"/>
</dbReference>
<dbReference type="STRING" id="485913.Krac_0823"/>
<name>D6U5I2_KTERA</name>
<dbReference type="eggNOG" id="COG2226">
    <property type="taxonomic scope" value="Bacteria"/>
</dbReference>
<accession>D6U5I2</accession>
<dbReference type="EMBL" id="ADVG01000005">
    <property type="protein sequence ID" value="EFH80243.1"/>
    <property type="molecule type" value="Genomic_DNA"/>
</dbReference>